<dbReference type="InterPro" id="IPR037476">
    <property type="entry name" value="PCH1"/>
</dbReference>
<sequence length="704" mass="78536">MSDHVVHPDHDSDVIGRQSTHLYQSVWMSHWNTSYNPEIQGQDSPSIHYQCQENAADIKQHGPELPPGVSESAKGFKEVSKSRTVSVMNDNLKSSSINFRKERLESQSFPMFNLSENRESIMSQKNVTSRPGVVFEMQTPSREFRPEGITGNLEQQLNSHDSLEKKRLAVSSSNHHDVGSSSKIVPYRYDKGKSPMHSFTCGQEGIHQSSAVVASKEHFTNAKFQCYSTPLIQEDKTNNLLNFGRYRASLLRRNNMPQLLHNQLPVCVGKQSEKMQNSFGTRLFPDWENPLDASKSETFCNLHSVPRIPRSLQDVETMRICTTVDSMDELSPSPSKFSQTTHHFLITKKTDVNLSEGAETIKDSTFSTNCDGKMFRKFLGLSSGFGFHGQQSLKLEPLRSSMDGEGKENFGDAMTYAVYQKSESSADTDIMDMDVFQKDNLSGAVFYPKNKIVERGLVSSTSQAAIASSREQTVGRLPNIELPDINEDLPALPAVASSVEDRETSPSRTQSLDVEHLLSDAEMPTNSKSGAFPDSLEGSDPSSIWVKRLKLSASSSTPYGTKSSKMEEACSHEKVNRFFSEIMKCSVTASEPTVGKRPGKEQMELDQTAVLLKNVESTSSETVRKNQDESLVNSWIRRWGRQRATSPMKKHEAVVVCEPQKSNATLNEKQQFPSIGAMAMMGKALNSLTPCGFMKRGPYIVWNT</sequence>
<protein>
    <recommendedName>
        <fullName evidence="3">F-box family protein</fullName>
    </recommendedName>
</protein>
<dbReference type="PANTHER" id="PTHR36062">
    <property type="entry name" value="OS01G0687300 PROTEIN"/>
    <property type="match status" value="1"/>
</dbReference>
<reference evidence="1 2" key="1">
    <citation type="submission" date="2021-02" db="EMBL/GenBank/DDBJ databases">
        <title>Plant Genome Project.</title>
        <authorList>
            <person name="Zhang R.-G."/>
        </authorList>
    </citation>
    <scope>NUCLEOTIDE SEQUENCE [LARGE SCALE GENOMIC DNA]</scope>
    <source>
        <tissue evidence="1">Leaves</tissue>
    </source>
</reference>
<name>A0ABQ8GXQ0_9ROSI</name>
<gene>
    <name evidence="1" type="ORF">JRO89_XSUnG0166400</name>
</gene>
<evidence type="ECO:0000313" key="1">
    <source>
        <dbReference type="EMBL" id="KAH7515171.1"/>
    </source>
</evidence>
<organism evidence="1 2">
    <name type="scientific">Xanthoceras sorbifolium</name>
    <dbReference type="NCBI Taxonomy" id="99658"/>
    <lineage>
        <taxon>Eukaryota</taxon>
        <taxon>Viridiplantae</taxon>
        <taxon>Streptophyta</taxon>
        <taxon>Embryophyta</taxon>
        <taxon>Tracheophyta</taxon>
        <taxon>Spermatophyta</taxon>
        <taxon>Magnoliopsida</taxon>
        <taxon>eudicotyledons</taxon>
        <taxon>Gunneridae</taxon>
        <taxon>Pentapetalae</taxon>
        <taxon>rosids</taxon>
        <taxon>malvids</taxon>
        <taxon>Sapindales</taxon>
        <taxon>Sapindaceae</taxon>
        <taxon>Xanthoceroideae</taxon>
        <taxon>Xanthoceras</taxon>
    </lineage>
</organism>
<evidence type="ECO:0008006" key="3">
    <source>
        <dbReference type="Google" id="ProtNLM"/>
    </source>
</evidence>
<evidence type="ECO:0000313" key="2">
    <source>
        <dbReference type="Proteomes" id="UP000827721"/>
    </source>
</evidence>
<dbReference type="PANTHER" id="PTHR36062:SF1">
    <property type="entry name" value="OS01G0687300 PROTEIN"/>
    <property type="match status" value="1"/>
</dbReference>
<dbReference type="Proteomes" id="UP000827721">
    <property type="component" value="Unassembled WGS sequence"/>
</dbReference>
<keyword evidence="2" id="KW-1185">Reference proteome</keyword>
<proteinExistence type="predicted"/>
<accession>A0ABQ8GXQ0</accession>
<dbReference type="EMBL" id="JAFEMO010000456">
    <property type="protein sequence ID" value="KAH7515171.1"/>
    <property type="molecule type" value="Genomic_DNA"/>
</dbReference>
<comment type="caution">
    <text evidence="1">The sequence shown here is derived from an EMBL/GenBank/DDBJ whole genome shotgun (WGS) entry which is preliminary data.</text>
</comment>